<dbReference type="SMART" id="SM00422">
    <property type="entry name" value="HTH_MERR"/>
    <property type="match status" value="1"/>
</dbReference>
<accession>A0A2W0CS25</accession>
<dbReference type="Gene3D" id="1.10.1660.10">
    <property type="match status" value="1"/>
</dbReference>
<dbReference type="Proteomes" id="UP000247459">
    <property type="component" value="Unassembled WGS sequence"/>
</dbReference>
<dbReference type="GO" id="GO:0003700">
    <property type="term" value="F:DNA-binding transcription factor activity"/>
    <property type="evidence" value="ECO:0007669"/>
    <property type="project" value="InterPro"/>
</dbReference>
<dbReference type="AlphaFoldDB" id="A0A2W0CS25"/>
<dbReference type="SUPFAM" id="SSF46955">
    <property type="entry name" value="Putative DNA-binding domain"/>
    <property type="match status" value="1"/>
</dbReference>
<proteinExistence type="predicted"/>
<gene>
    <name evidence="3" type="ORF">PIL02S_00938</name>
</gene>
<organism evidence="3 4">
    <name type="scientific">Paenibacillus illinoisensis</name>
    <dbReference type="NCBI Taxonomy" id="59845"/>
    <lineage>
        <taxon>Bacteria</taxon>
        <taxon>Bacillati</taxon>
        <taxon>Bacillota</taxon>
        <taxon>Bacilli</taxon>
        <taxon>Bacillales</taxon>
        <taxon>Paenibacillaceae</taxon>
        <taxon>Paenibacillus</taxon>
    </lineage>
</organism>
<evidence type="ECO:0000256" key="1">
    <source>
        <dbReference type="ARBA" id="ARBA00023125"/>
    </source>
</evidence>
<evidence type="ECO:0000259" key="2">
    <source>
        <dbReference type="PROSITE" id="PS50937"/>
    </source>
</evidence>
<protein>
    <submittedName>
        <fullName evidence="3">MerR family transcriptional regulator</fullName>
    </submittedName>
</protein>
<keyword evidence="1" id="KW-0238">DNA-binding</keyword>
<dbReference type="PANTHER" id="PTHR30204:SF96">
    <property type="entry name" value="CHROMOSOME-ANCHORING PROTEIN RACA"/>
    <property type="match status" value="1"/>
</dbReference>
<name>A0A2W0CS25_9BACL</name>
<evidence type="ECO:0000313" key="3">
    <source>
        <dbReference type="EMBL" id="PYY30388.1"/>
    </source>
</evidence>
<dbReference type="InterPro" id="IPR000551">
    <property type="entry name" value="MerR-type_HTH_dom"/>
</dbReference>
<feature type="domain" description="HTH merR-type" evidence="2">
    <location>
        <begin position="1"/>
        <end position="71"/>
    </location>
</feature>
<dbReference type="PRINTS" id="PR00040">
    <property type="entry name" value="HTHMERR"/>
</dbReference>
<dbReference type="CDD" id="cd01106">
    <property type="entry name" value="HTH_TipAL-Mta"/>
    <property type="match status" value="1"/>
</dbReference>
<dbReference type="RefSeq" id="WP_258377561.1">
    <property type="nucleotide sequence ID" value="NZ_PRLG01000008.1"/>
</dbReference>
<reference evidence="3 4" key="1">
    <citation type="submission" date="2018-01" db="EMBL/GenBank/DDBJ databases">
        <title>Genome sequence of the PGP bacterium Paenibacillus illinoisensis E3.</title>
        <authorList>
            <person name="Rolli E."/>
            <person name="Marasco R."/>
            <person name="Bessem C."/>
            <person name="Michoud G."/>
            <person name="Gaiarsa S."/>
            <person name="Borin S."/>
            <person name="Daffonchio D."/>
        </authorList>
    </citation>
    <scope>NUCLEOTIDE SEQUENCE [LARGE SCALE GENOMIC DNA]</scope>
    <source>
        <strain evidence="3 4">E3</strain>
    </source>
</reference>
<dbReference type="InterPro" id="IPR047057">
    <property type="entry name" value="MerR_fam"/>
</dbReference>
<dbReference type="Pfam" id="PF13411">
    <property type="entry name" value="MerR_1"/>
    <property type="match status" value="1"/>
</dbReference>
<sequence>MYIHIKDLARKTGITVRTLRYYDSIGLLNPASKTDGGHRLYVQEDMRKLQQIQFFKSLGYSLKEIQDILTDPKWNWEQGLRGQLAYIMEEQERLRSMESSLRELIHSLIVEEGDQGEAVQKLIQLTKHSTVKRHSFREGMFSSDEIEQWEKLPKMGGNDPDSLEWIALIGKLQSYMEDPPDSEKVQNVIRRMLEKQKEQFQGEDAFLDKLWSVRKSAQSSEELGLYPLEPELLHYMERAYHIFLVNERGPSGAESK</sequence>
<dbReference type="PANTHER" id="PTHR30204">
    <property type="entry name" value="REDOX-CYCLING DRUG-SENSING TRANSCRIPTIONAL ACTIVATOR SOXR"/>
    <property type="match status" value="1"/>
</dbReference>
<dbReference type="GO" id="GO:0003677">
    <property type="term" value="F:DNA binding"/>
    <property type="evidence" value="ECO:0007669"/>
    <property type="project" value="UniProtKB-KW"/>
</dbReference>
<comment type="caution">
    <text evidence="3">The sequence shown here is derived from an EMBL/GenBank/DDBJ whole genome shotgun (WGS) entry which is preliminary data.</text>
</comment>
<dbReference type="InterPro" id="IPR009061">
    <property type="entry name" value="DNA-bd_dom_put_sf"/>
</dbReference>
<evidence type="ECO:0000313" key="4">
    <source>
        <dbReference type="Proteomes" id="UP000247459"/>
    </source>
</evidence>
<dbReference type="PROSITE" id="PS50937">
    <property type="entry name" value="HTH_MERR_2"/>
    <property type="match status" value="1"/>
</dbReference>
<dbReference type="EMBL" id="PRLG01000008">
    <property type="protein sequence ID" value="PYY30388.1"/>
    <property type="molecule type" value="Genomic_DNA"/>
</dbReference>